<dbReference type="Proteomes" id="UP000007241">
    <property type="component" value="Unassembled WGS sequence"/>
</dbReference>
<evidence type="ECO:0000313" key="1">
    <source>
        <dbReference type="EMBL" id="EGF78075.1"/>
    </source>
</evidence>
<evidence type="ECO:0000313" key="2">
    <source>
        <dbReference type="Proteomes" id="UP000007241"/>
    </source>
</evidence>
<keyword evidence="2" id="KW-1185">Reference proteome</keyword>
<gene>
    <name evidence="1" type="ORF">BATDEDRAFT_26763</name>
</gene>
<organism evidence="1 2">
    <name type="scientific">Batrachochytrium dendrobatidis (strain JAM81 / FGSC 10211)</name>
    <name type="common">Frog chytrid fungus</name>
    <dbReference type="NCBI Taxonomy" id="684364"/>
    <lineage>
        <taxon>Eukaryota</taxon>
        <taxon>Fungi</taxon>
        <taxon>Fungi incertae sedis</taxon>
        <taxon>Chytridiomycota</taxon>
        <taxon>Chytridiomycota incertae sedis</taxon>
        <taxon>Chytridiomycetes</taxon>
        <taxon>Rhizophydiales</taxon>
        <taxon>Rhizophydiales incertae sedis</taxon>
        <taxon>Batrachochytrium</taxon>
    </lineage>
</organism>
<sequence length="334" mass="38030">MHMTGTYIFEYGLVGVRLIMQSHRCNESSYHQPPTRSNAYMIITRMTAKNIRIQKLIMSWWFLRTGHNQHGIGYSNMNIVQSHGVIQWLWNTTPSNLTVDITTGFHVQLEMDQKPMIQFEHKPMSMCAALLARPVCVVLTTCVAVTISSQYNRYSVCRLPSGRIVAVNILPGLCVAEHEQMDWVVHQVYHLVYIMRLGVWCEPAAVLHQLVDIKVYPSRDQLHRHESETVCMVEVNHVYAMEWNGVMVVVCVAPPDMTRAAANVISKRSSILSGQEVKHTVRMSLDACVDSFCSCRSSWIDRRATVQTTVRVAGCLRSNKTLFAHKFMNADCQT</sequence>
<proteinExistence type="predicted"/>
<dbReference type="InParanoid" id="F4P8W6"/>
<reference evidence="1 2" key="1">
    <citation type="submission" date="2009-12" db="EMBL/GenBank/DDBJ databases">
        <title>The draft genome of Batrachochytrium dendrobatidis.</title>
        <authorList>
            <consortium name="US DOE Joint Genome Institute (JGI-PGF)"/>
            <person name="Kuo A."/>
            <person name="Salamov A."/>
            <person name="Schmutz J."/>
            <person name="Lucas S."/>
            <person name="Pitluck S."/>
            <person name="Rosenblum E."/>
            <person name="Stajich J."/>
            <person name="Eisen M."/>
            <person name="Grigoriev I.V."/>
        </authorList>
    </citation>
    <scope>NUCLEOTIDE SEQUENCE [LARGE SCALE GENOMIC DNA]</scope>
    <source>
        <strain evidence="2">JAM81 / FGSC 10211</strain>
    </source>
</reference>
<name>F4P8W6_BATDJ</name>
<dbReference type="RefSeq" id="XP_006681046.1">
    <property type="nucleotide sequence ID" value="XM_006680983.1"/>
</dbReference>
<dbReference type="EMBL" id="GL882889">
    <property type="protein sequence ID" value="EGF78075.1"/>
    <property type="molecule type" value="Genomic_DNA"/>
</dbReference>
<dbReference type="HOGENOM" id="CLU_831503_0_0_1"/>
<protein>
    <submittedName>
        <fullName evidence="1">Uncharacterized protein</fullName>
    </submittedName>
</protein>
<dbReference type="GeneID" id="18239129"/>
<dbReference type="AlphaFoldDB" id="F4P8W6"/>
<accession>F4P8W6</accession>